<feature type="transmembrane region" description="Helical" evidence="1">
    <location>
        <begin position="271"/>
        <end position="288"/>
    </location>
</feature>
<keyword evidence="4" id="KW-1185">Reference proteome</keyword>
<reference evidence="3" key="1">
    <citation type="submission" date="2023-07" db="EMBL/GenBank/DDBJ databases">
        <title>draft genome sequence of fig (Ficus carica).</title>
        <authorList>
            <person name="Takahashi T."/>
            <person name="Nishimura K."/>
        </authorList>
    </citation>
    <scope>NUCLEOTIDE SEQUENCE</scope>
</reference>
<sequence>MESVAMSARRFLTFPCPLPSLCRLKRLHSQSQAWCRFKHSDFQDFRDYAKPARLLQPAEPKLITADTSAEKLLPCFGNGESRSLYKVVLGTSNFSASSLSDSSAGVALCLIDENGDSILQRIPSSLAGHRSADSDEELLRFQRGSVDKFAFVGPKLGRVEAFWIGVESGQWRLGRVGLTVIHGCQQSLEEKDRDELKYTGFRYEFEAEDILLGGGANVSMLELRPYRVTELSGVDASTLFTRCLLEPTSFADQCISNEESMREYADLKLSLLLYDAVLICIGTLAASFSAGERAALAFLTGGVVGFLYLLLLQRSVDGISAAESSFENTGGTEQTFGFGGFKGPISSLALAFGFALFAVKYSSEDLPMVLTPKELIAGMMGFLACKVAVVLAAFRPLANGLKINE</sequence>
<dbReference type="EMBL" id="BTGU01000160">
    <property type="protein sequence ID" value="GMN63845.1"/>
    <property type="molecule type" value="Genomic_DNA"/>
</dbReference>
<feature type="transmembrane region" description="Helical" evidence="1">
    <location>
        <begin position="294"/>
        <end position="312"/>
    </location>
</feature>
<dbReference type="Proteomes" id="UP001187192">
    <property type="component" value="Unassembled WGS sequence"/>
</dbReference>
<evidence type="ECO:0000256" key="1">
    <source>
        <dbReference type="SAM" id="Phobius"/>
    </source>
</evidence>
<dbReference type="InterPro" id="IPR036392">
    <property type="entry name" value="PLAT/LH2_dom_sf"/>
</dbReference>
<protein>
    <recommendedName>
        <fullName evidence="2">DUF7755 domain-containing protein</fullName>
    </recommendedName>
</protein>
<feature type="transmembrane region" description="Helical" evidence="1">
    <location>
        <begin position="345"/>
        <end position="363"/>
    </location>
</feature>
<keyword evidence="1" id="KW-1133">Transmembrane helix</keyword>
<feature type="transmembrane region" description="Helical" evidence="1">
    <location>
        <begin position="375"/>
        <end position="394"/>
    </location>
</feature>
<organism evidence="3 4">
    <name type="scientific">Ficus carica</name>
    <name type="common">Common fig</name>
    <dbReference type="NCBI Taxonomy" id="3494"/>
    <lineage>
        <taxon>Eukaryota</taxon>
        <taxon>Viridiplantae</taxon>
        <taxon>Streptophyta</taxon>
        <taxon>Embryophyta</taxon>
        <taxon>Tracheophyta</taxon>
        <taxon>Spermatophyta</taxon>
        <taxon>Magnoliopsida</taxon>
        <taxon>eudicotyledons</taxon>
        <taxon>Gunneridae</taxon>
        <taxon>Pentapetalae</taxon>
        <taxon>rosids</taxon>
        <taxon>fabids</taxon>
        <taxon>Rosales</taxon>
        <taxon>Moraceae</taxon>
        <taxon>Ficeae</taxon>
        <taxon>Ficus</taxon>
    </lineage>
</organism>
<name>A0AA88J722_FICCA</name>
<accession>A0AA88J722</accession>
<keyword evidence="1" id="KW-0472">Membrane</keyword>
<dbReference type="PANTHER" id="PTHR36330:SF2">
    <property type="entry name" value="LIPASE_LIPOOXYGENASE, PLAT_LH2 FAMILY PROTEIN"/>
    <property type="match status" value="1"/>
</dbReference>
<gene>
    <name evidence="3" type="ORF">TIFTF001_032886</name>
</gene>
<evidence type="ECO:0000313" key="3">
    <source>
        <dbReference type="EMBL" id="GMN63845.1"/>
    </source>
</evidence>
<feature type="domain" description="DUF7755" evidence="2">
    <location>
        <begin position="83"/>
        <end position="229"/>
    </location>
</feature>
<dbReference type="SUPFAM" id="SSF49723">
    <property type="entry name" value="Lipase/lipooxygenase domain (PLAT/LH2 domain)"/>
    <property type="match status" value="1"/>
</dbReference>
<dbReference type="Pfam" id="PF24938">
    <property type="entry name" value="DUF7755"/>
    <property type="match status" value="1"/>
</dbReference>
<comment type="caution">
    <text evidence="3">The sequence shown here is derived from an EMBL/GenBank/DDBJ whole genome shotgun (WGS) entry which is preliminary data.</text>
</comment>
<evidence type="ECO:0000313" key="4">
    <source>
        <dbReference type="Proteomes" id="UP001187192"/>
    </source>
</evidence>
<dbReference type="Gramene" id="FCD_00035183-RA">
    <property type="protein sequence ID" value="FCD_00035183-RA:cds"/>
    <property type="gene ID" value="FCD_00035183"/>
</dbReference>
<dbReference type="AlphaFoldDB" id="A0AA88J722"/>
<evidence type="ECO:0000259" key="2">
    <source>
        <dbReference type="Pfam" id="PF24938"/>
    </source>
</evidence>
<dbReference type="InterPro" id="IPR056657">
    <property type="entry name" value="DUF7755"/>
</dbReference>
<keyword evidence="1" id="KW-0812">Transmembrane</keyword>
<proteinExistence type="predicted"/>
<dbReference type="PANTHER" id="PTHR36330">
    <property type="entry name" value="LIPASE/LIPOOXYGENASE, PLAT/LH2 FAMILY PROTEIN"/>
    <property type="match status" value="1"/>
</dbReference>